<proteinExistence type="predicted"/>
<accession>A0A7Y6NSW4</accession>
<comment type="caution">
    <text evidence="1">The sequence shown here is derived from an EMBL/GenBank/DDBJ whole genome shotgun (WGS) entry which is preliminary data.</text>
</comment>
<evidence type="ECO:0000313" key="1">
    <source>
        <dbReference type="EMBL" id="NUZ08572.1"/>
    </source>
</evidence>
<evidence type="ECO:0008006" key="3">
    <source>
        <dbReference type="Google" id="ProtNLM"/>
    </source>
</evidence>
<keyword evidence="2" id="KW-1185">Reference proteome</keyword>
<protein>
    <recommendedName>
        <fullName evidence="3">Antitoxin Xre/MbcA/ParS-like toxin-binding domain-containing protein</fullName>
    </recommendedName>
</protein>
<organism evidence="1 2">
    <name type="scientific">Piscinibacter koreensis</name>
    <dbReference type="NCBI Taxonomy" id="2742824"/>
    <lineage>
        <taxon>Bacteria</taxon>
        <taxon>Pseudomonadati</taxon>
        <taxon>Pseudomonadota</taxon>
        <taxon>Betaproteobacteria</taxon>
        <taxon>Burkholderiales</taxon>
        <taxon>Sphaerotilaceae</taxon>
        <taxon>Piscinibacter</taxon>
    </lineage>
</organism>
<sequence length="70" mass="7847">MAIAYVRRVLLDLGFEEVPERLVPASLGLSLWVSLPISELTDRSPKQLVADDDGRTELRQWIADRLAADV</sequence>
<reference evidence="1 2" key="1">
    <citation type="submission" date="2020-06" db="EMBL/GenBank/DDBJ databases">
        <title>Schlegella sp. ID0723 isolated from air conditioner.</title>
        <authorList>
            <person name="Kim D.Y."/>
            <person name="Kim D.-U."/>
        </authorList>
    </citation>
    <scope>NUCLEOTIDE SEQUENCE [LARGE SCALE GENOMIC DNA]</scope>
    <source>
        <strain evidence="1 2">ID0723</strain>
    </source>
</reference>
<evidence type="ECO:0000313" key="2">
    <source>
        <dbReference type="Proteomes" id="UP000529637"/>
    </source>
</evidence>
<dbReference type="Proteomes" id="UP000529637">
    <property type="component" value="Unassembled WGS sequence"/>
</dbReference>
<gene>
    <name evidence="1" type="ORF">HQN59_22745</name>
</gene>
<dbReference type="AlphaFoldDB" id="A0A7Y6NSW4"/>
<dbReference type="EMBL" id="JABWMJ010000014">
    <property type="protein sequence ID" value="NUZ08572.1"/>
    <property type="molecule type" value="Genomic_DNA"/>
</dbReference>
<name>A0A7Y6NSW4_9BURK</name>